<keyword evidence="1" id="KW-0472">Membrane</keyword>
<dbReference type="PANTHER" id="PTHR15233">
    <property type="entry name" value="MITOCHONDRIAL PROTEOLIPID"/>
    <property type="match status" value="1"/>
</dbReference>
<dbReference type="Proteomes" id="UP000546986">
    <property type="component" value="Unassembled WGS sequence"/>
</dbReference>
<keyword evidence="1" id="KW-0812">Transmembrane</keyword>
<dbReference type="AlphaFoldDB" id="A0A7L1QZ84"/>
<accession>A0A7L1QZ84</accession>
<feature type="transmembrane region" description="Helical" evidence="1">
    <location>
        <begin position="15"/>
        <end position="36"/>
    </location>
</feature>
<name>A0A7L1QZ84_9PASS</name>
<keyword evidence="3" id="KW-1185">Reference proteome</keyword>
<dbReference type="GO" id="GO:0005739">
    <property type="term" value="C:mitochondrion"/>
    <property type="evidence" value="ECO:0007669"/>
    <property type="project" value="InterPro"/>
</dbReference>
<organism evidence="2 3">
    <name type="scientific">Cisticola juncidis</name>
    <dbReference type="NCBI Taxonomy" id="52622"/>
    <lineage>
        <taxon>Eukaryota</taxon>
        <taxon>Metazoa</taxon>
        <taxon>Chordata</taxon>
        <taxon>Craniata</taxon>
        <taxon>Vertebrata</taxon>
        <taxon>Euteleostomi</taxon>
        <taxon>Archelosauria</taxon>
        <taxon>Archosauria</taxon>
        <taxon>Dinosauria</taxon>
        <taxon>Saurischia</taxon>
        <taxon>Theropoda</taxon>
        <taxon>Coelurosauria</taxon>
        <taxon>Aves</taxon>
        <taxon>Neognathae</taxon>
        <taxon>Neoaves</taxon>
        <taxon>Telluraves</taxon>
        <taxon>Australaves</taxon>
        <taxon>Passeriformes</taxon>
        <taxon>Sylvioidea</taxon>
        <taxon>Cisticolidae</taxon>
        <taxon>Cisticola</taxon>
    </lineage>
</organism>
<keyword evidence="1" id="KW-1133">Transmembrane helix</keyword>
<dbReference type="EMBL" id="VXBR01008856">
    <property type="protein sequence ID" value="NXO28917.1"/>
    <property type="molecule type" value="Genomic_DNA"/>
</dbReference>
<sequence>MVQAMIPKALRPMQFYFSTIYQEIYVGLALTAYTYYKISYGGKKSSGNKSSGSGHH</sequence>
<protein>
    <submittedName>
        <fullName evidence="2">68MP protein</fullName>
    </submittedName>
</protein>
<evidence type="ECO:0000313" key="3">
    <source>
        <dbReference type="Proteomes" id="UP000546986"/>
    </source>
</evidence>
<proteinExistence type="predicted"/>
<reference evidence="2 3" key="1">
    <citation type="submission" date="2019-09" db="EMBL/GenBank/DDBJ databases">
        <title>Bird 10,000 Genomes (B10K) Project - Family phase.</title>
        <authorList>
            <person name="Zhang G."/>
        </authorList>
    </citation>
    <scope>NUCLEOTIDE SEQUENCE [LARGE SCALE GENOMIC DNA]</scope>
    <source>
        <strain evidence="2">B10K-DU-002-30</strain>
        <tissue evidence="2">Muscle</tissue>
    </source>
</reference>
<feature type="non-terminal residue" evidence="2">
    <location>
        <position position="1"/>
    </location>
</feature>
<evidence type="ECO:0000313" key="2">
    <source>
        <dbReference type="EMBL" id="NXO28917.1"/>
    </source>
</evidence>
<dbReference type="Pfam" id="PF08039">
    <property type="entry name" value="Mit_proteolip"/>
    <property type="match status" value="1"/>
</dbReference>
<feature type="non-terminal residue" evidence="2">
    <location>
        <position position="56"/>
    </location>
</feature>
<gene>
    <name evidence="2" type="primary">Mp68</name>
    <name evidence="2" type="ORF">CISJUN_R06234</name>
</gene>
<dbReference type="InterPro" id="IPR012574">
    <property type="entry name" value="ATP5MJ"/>
</dbReference>
<comment type="caution">
    <text evidence="2">The sequence shown here is derived from an EMBL/GenBank/DDBJ whole genome shotgun (WGS) entry which is preliminary data.</text>
</comment>
<dbReference type="PANTHER" id="PTHR15233:SF1">
    <property type="entry name" value="ATP SYNTHASE SUBUNIT ATP5MJ, MITOCHONDRIAL"/>
    <property type="match status" value="1"/>
</dbReference>
<evidence type="ECO:0000256" key="1">
    <source>
        <dbReference type="SAM" id="Phobius"/>
    </source>
</evidence>